<keyword evidence="3" id="KW-0963">Cytoplasm</keyword>
<comment type="caution">
    <text evidence="7">The sequence shown here is derived from an EMBL/GenBank/DDBJ whole genome shotgun (WGS) entry which is preliminary data.</text>
</comment>
<sequence length="246" mass="26996">MTERRVPFSLLRSPSWDPFRDWYPVHHRLFEQAFGMPRLPEEWSQCFSHSGWPGYVRPLPAAAVEGAPAVAAPAYSRALSRQLSSGVSEIQHTPDRWRVSLDVNHFAPEELTVKTKEGVVEISGENPTPNPGPAGIKLRGGEPGEWKISLLFAACALFSRMGGKHEERQDEHGYISRCFTRKYTLPPGVDPTLVSSSLSPEGTLTVEAPMPKPANQSSEITIPVTYEARAQIGGPEAGKSEQPGAK</sequence>
<dbReference type="GO" id="GO:0005634">
    <property type="term" value="C:nucleus"/>
    <property type="evidence" value="ECO:0007669"/>
    <property type="project" value="UniProtKB-SubCell"/>
</dbReference>
<evidence type="ECO:0000256" key="3">
    <source>
        <dbReference type="ARBA" id="ARBA00022490"/>
    </source>
</evidence>
<dbReference type="PANTHER" id="PTHR45640:SF7">
    <property type="entry name" value="HEAT SHOCK PROTEIN BETA-1"/>
    <property type="match status" value="1"/>
</dbReference>
<reference evidence="7" key="1">
    <citation type="submission" date="2023-06" db="EMBL/GenBank/DDBJ databases">
        <title>Reference genome for the Northern bat (Eptesicus nilssonii), a most northern bat species.</title>
        <authorList>
            <person name="Laine V.N."/>
            <person name="Pulliainen A.T."/>
            <person name="Lilley T.M."/>
        </authorList>
    </citation>
    <scope>NUCLEOTIDE SEQUENCE</scope>
    <source>
        <strain evidence="7">BLF_Eptnil</strain>
        <tissue evidence="7">Kidney</tissue>
    </source>
</reference>
<evidence type="ECO:0000256" key="5">
    <source>
        <dbReference type="RuleBase" id="RU003616"/>
    </source>
</evidence>
<accession>A0AA40I8C0</accession>
<evidence type="ECO:0000313" key="7">
    <source>
        <dbReference type="EMBL" id="KAK1344914.1"/>
    </source>
</evidence>
<dbReference type="SUPFAM" id="SSF49764">
    <property type="entry name" value="HSP20-like chaperones"/>
    <property type="match status" value="1"/>
</dbReference>
<dbReference type="EMBL" id="JAULJE010000003">
    <property type="protein sequence ID" value="KAK1344914.1"/>
    <property type="molecule type" value="Genomic_DNA"/>
</dbReference>
<organism evidence="7 8">
    <name type="scientific">Cnephaeus nilssonii</name>
    <name type="common">Northern bat</name>
    <name type="synonym">Eptesicus nilssonii</name>
    <dbReference type="NCBI Taxonomy" id="3371016"/>
    <lineage>
        <taxon>Eukaryota</taxon>
        <taxon>Metazoa</taxon>
        <taxon>Chordata</taxon>
        <taxon>Craniata</taxon>
        <taxon>Vertebrata</taxon>
        <taxon>Euteleostomi</taxon>
        <taxon>Mammalia</taxon>
        <taxon>Eutheria</taxon>
        <taxon>Laurasiatheria</taxon>
        <taxon>Chiroptera</taxon>
        <taxon>Yangochiroptera</taxon>
        <taxon>Vespertilionidae</taxon>
        <taxon>Cnephaeus</taxon>
    </lineage>
</organism>
<dbReference type="Pfam" id="PF00011">
    <property type="entry name" value="HSP20"/>
    <property type="match status" value="2"/>
</dbReference>
<dbReference type="InterPro" id="IPR002068">
    <property type="entry name" value="A-crystallin/Hsp20_dom"/>
</dbReference>
<evidence type="ECO:0000313" key="8">
    <source>
        <dbReference type="Proteomes" id="UP001177744"/>
    </source>
</evidence>
<evidence type="ECO:0000259" key="6">
    <source>
        <dbReference type="PROSITE" id="PS01031"/>
    </source>
</evidence>
<dbReference type="Gene3D" id="2.60.40.790">
    <property type="match status" value="1"/>
</dbReference>
<dbReference type="AlphaFoldDB" id="A0AA40I8C0"/>
<dbReference type="PRINTS" id="PR00299">
    <property type="entry name" value="ACRYSTALLIN"/>
</dbReference>
<keyword evidence="8" id="KW-1185">Reference proteome</keyword>
<dbReference type="InterPro" id="IPR001436">
    <property type="entry name" value="Alpha-crystallin/sHSP_animal"/>
</dbReference>
<dbReference type="GO" id="GO:0042026">
    <property type="term" value="P:protein refolding"/>
    <property type="evidence" value="ECO:0007669"/>
    <property type="project" value="TreeGrafter"/>
</dbReference>
<comment type="similarity">
    <text evidence="4 5">Belongs to the small heat shock protein (HSP20) family.</text>
</comment>
<gene>
    <name evidence="7" type="ORF">QTO34_013618</name>
</gene>
<evidence type="ECO:0000256" key="4">
    <source>
        <dbReference type="PROSITE-ProRule" id="PRU00285"/>
    </source>
</evidence>
<comment type="subcellular location">
    <subcellularLocation>
        <location evidence="2">Cytoplasm</location>
    </subcellularLocation>
    <subcellularLocation>
        <location evidence="1">Nucleus</location>
    </subcellularLocation>
</comment>
<dbReference type="PROSITE" id="PS01031">
    <property type="entry name" value="SHSP"/>
    <property type="match status" value="1"/>
</dbReference>
<evidence type="ECO:0000256" key="1">
    <source>
        <dbReference type="ARBA" id="ARBA00004123"/>
    </source>
</evidence>
<dbReference type="PANTHER" id="PTHR45640">
    <property type="entry name" value="HEAT SHOCK PROTEIN HSP-12.2-RELATED"/>
    <property type="match status" value="1"/>
</dbReference>
<dbReference type="InterPro" id="IPR008978">
    <property type="entry name" value="HSP20-like_chaperone"/>
</dbReference>
<feature type="domain" description="SHSP" evidence="6">
    <location>
        <begin position="78"/>
        <end position="225"/>
    </location>
</feature>
<dbReference type="GO" id="GO:0005737">
    <property type="term" value="C:cytoplasm"/>
    <property type="evidence" value="ECO:0007669"/>
    <property type="project" value="UniProtKB-SubCell"/>
</dbReference>
<name>A0AA40I8C0_CNENI</name>
<dbReference type="Proteomes" id="UP001177744">
    <property type="component" value="Unassembled WGS sequence"/>
</dbReference>
<proteinExistence type="inferred from homology"/>
<dbReference type="GO" id="GO:0009408">
    <property type="term" value="P:response to heat"/>
    <property type="evidence" value="ECO:0007669"/>
    <property type="project" value="TreeGrafter"/>
</dbReference>
<evidence type="ECO:0000256" key="2">
    <source>
        <dbReference type="ARBA" id="ARBA00004496"/>
    </source>
</evidence>
<dbReference type="GO" id="GO:0043066">
    <property type="term" value="P:negative regulation of apoptotic process"/>
    <property type="evidence" value="ECO:0007669"/>
    <property type="project" value="TreeGrafter"/>
</dbReference>
<dbReference type="GO" id="GO:0051082">
    <property type="term" value="F:unfolded protein binding"/>
    <property type="evidence" value="ECO:0007669"/>
    <property type="project" value="TreeGrafter"/>
</dbReference>
<protein>
    <recommendedName>
        <fullName evidence="6">SHSP domain-containing protein</fullName>
    </recommendedName>
</protein>